<name>A0A3S4P5T7_9MAGN</name>
<dbReference type="Proteomes" id="UP000283530">
    <property type="component" value="Unassembled WGS sequence"/>
</dbReference>
<dbReference type="STRING" id="337451.A0A3S4P5T7"/>
<reference evidence="2 3" key="1">
    <citation type="journal article" date="2019" name="Nat. Plants">
        <title>Stout camphor tree genome fills gaps in understanding of flowering plant genome evolution.</title>
        <authorList>
            <person name="Chaw S.M."/>
            <person name="Liu Y.C."/>
            <person name="Wu Y.W."/>
            <person name="Wang H.Y."/>
            <person name="Lin C.I."/>
            <person name="Wu C.S."/>
            <person name="Ke H.M."/>
            <person name="Chang L.Y."/>
            <person name="Hsu C.Y."/>
            <person name="Yang H.T."/>
            <person name="Sudianto E."/>
            <person name="Hsu M.H."/>
            <person name="Wu K.P."/>
            <person name="Wang L.N."/>
            <person name="Leebens-Mack J.H."/>
            <person name="Tsai I.J."/>
        </authorList>
    </citation>
    <scope>NUCLEOTIDE SEQUENCE [LARGE SCALE GENOMIC DNA]</scope>
    <source>
        <strain evidence="3">cv. Chaw 1501</strain>
        <tissue evidence="2">Young leaves</tissue>
    </source>
</reference>
<dbReference type="Pfam" id="PF05056">
    <property type="entry name" value="DUF674"/>
    <property type="match status" value="1"/>
</dbReference>
<organism evidence="2 3">
    <name type="scientific">Cinnamomum micranthum f. kanehirae</name>
    <dbReference type="NCBI Taxonomy" id="337451"/>
    <lineage>
        <taxon>Eukaryota</taxon>
        <taxon>Viridiplantae</taxon>
        <taxon>Streptophyta</taxon>
        <taxon>Embryophyta</taxon>
        <taxon>Tracheophyta</taxon>
        <taxon>Spermatophyta</taxon>
        <taxon>Magnoliopsida</taxon>
        <taxon>Magnoliidae</taxon>
        <taxon>Laurales</taxon>
        <taxon>Lauraceae</taxon>
        <taxon>Cinnamomum</taxon>
    </lineage>
</organism>
<dbReference type="EMBL" id="QPKB01000005">
    <property type="protein sequence ID" value="RWR86025.1"/>
    <property type="molecule type" value="Genomic_DNA"/>
</dbReference>
<gene>
    <name evidence="2" type="ORF">CKAN_01490600</name>
</gene>
<accession>A0A3S4P5T7</accession>
<dbReference type="PANTHER" id="PTHR33103">
    <property type="entry name" value="OS01G0153900 PROTEIN"/>
    <property type="match status" value="1"/>
</dbReference>
<evidence type="ECO:0000313" key="3">
    <source>
        <dbReference type="Proteomes" id="UP000283530"/>
    </source>
</evidence>
<evidence type="ECO:0000256" key="1">
    <source>
        <dbReference type="SAM" id="MobiDB-lite"/>
    </source>
</evidence>
<comment type="caution">
    <text evidence="2">The sequence shown here is derived from an EMBL/GenBank/DDBJ whole genome shotgun (WGS) entry which is preliminary data.</text>
</comment>
<sequence length="262" mass="28643">MQSEDDELSLESEDDDELSLESEDDEFSLKLLIDNKSQKVMFAEAQKDLVDFLFSLLALPVGSVISLLKNHSMAGSIGNLYESIGNLSNTYVQPGLDKNILLNPEPPNLPFGEDYPLLLLQNDATTKPMKFYTCSGRSSHGYVTDVAGAACPSCKYGMTIERIYVAKKPKSSSSVGGGGFVKGVVTYTVMDDLVVKPMSTISSIALLNKFNVRDVGDIEERVVQVGMDEGLAILKASFESKTVLTDIFLGNEMKKKARRFPS</sequence>
<dbReference type="AlphaFoldDB" id="A0A3S4P5T7"/>
<dbReference type="PANTHER" id="PTHR33103:SF19">
    <property type="entry name" value="OS09G0544700 PROTEIN"/>
    <property type="match status" value="1"/>
</dbReference>
<protein>
    <submittedName>
        <fullName evidence="2">DUF674 domain-containing protein</fullName>
    </submittedName>
</protein>
<keyword evidence="3" id="KW-1185">Reference proteome</keyword>
<feature type="region of interest" description="Disordered" evidence="1">
    <location>
        <begin position="1"/>
        <end position="23"/>
    </location>
</feature>
<evidence type="ECO:0000313" key="2">
    <source>
        <dbReference type="EMBL" id="RWR86025.1"/>
    </source>
</evidence>
<proteinExistence type="predicted"/>
<dbReference type="InterPro" id="IPR007750">
    <property type="entry name" value="DUF674"/>
</dbReference>
<dbReference type="OrthoDB" id="2014278at2759"/>